<dbReference type="PANTHER" id="PTHR31170:SF17">
    <property type="match status" value="1"/>
</dbReference>
<sequence length="372" mass="43833">MGTGFGIVALCERLKYEGLHLFVLSEGADLPNVNLIILAFHIHLNMQQLKFRYLKRYLKRRNEQSVERYAIAVAAMEKRARKCYADSFDLDENAFVTMMLLDGVFLIELFRYSSFKHLRDADDPIFRHERILSQLRHDILLLENQIPFFVLNQLFNMTKTDENPDDDLITLALRFFDGMLLNLSVSRVLRRLPVKIIDHLCGLVHDVWCLPFAEAISQKSNERDKWENINSISESQLMNLIAYEQYLSDGERRYISDYIFFMHCLINTSNDVELLRSRGIIENCLGDDEEVCLMFNRLGRNILTSSDFCYSQVFYSVNRHCRRRAKRWKANLHRNYFNNPWSIISFLAAVALLVLTLTQTTYTVLTYYNRKR</sequence>
<reference evidence="2" key="2">
    <citation type="journal article" date="2024" name="Plant">
        <title>Genomic evolution and insights into agronomic trait innovations of Sesamum species.</title>
        <authorList>
            <person name="Miao H."/>
            <person name="Wang L."/>
            <person name="Qu L."/>
            <person name="Liu H."/>
            <person name="Sun Y."/>
            <person name="Le M."/>
            <person name="Wang Q."/>
            <person name="Wei S."/>
            <person name="Zheng Y."/>
            <person name="Lin W."/>
            <person name="Duan Y."/>
            <person name="Cao H."/>
            <person name="Xiong S."/>
            <person name="Wang X."/>
            <person name="Wei L."/>
            <person name="Li C."/>
            <person name="Ma Q."/>
            <person name="Ju M."/>
            <person name="Zhao R."/>
            <person name="Li G."/>
            <person name="Mu C."/>
            <person name="Tian Q."/>
            <person name="Mei H."/>
            <person name="Zhang T."/>
            <person name="Gao T."/>
            <person name="Zhang H."/>
        </authorList>
    </citation>
    <scope>NUCLEOTIDE SEQUENCE</scope>
    <source>
        <strain evidence="2">KEN8</strain>
    </source>
</reference>
<gene>
    <name evidence="2" type="ORF">Scaly_0785800</name>
</gene>
<dbReference type="InterPro" id="IPR004158">
    <property type="entry name" value="DUF247_pln"/>
</dbReference>
<comment type="caution">
    <text evidence="2">The sequence shown here is derived from an EMBL/GenBank/DDBJ whole genome shotgun (WGS) entry which is preliminary data.</text>
</comment>
<accession>A0AAW2R957</accession>
<keyword evidence="1" id="KW-0472">Membrane</keyword>
<reference evidence="2" key="1">
    <citation type="submission" date="2020-06" db="EMBL/GenBank/DDBJ databases">
        <authorList>
            <person name="Li T."/>
            <person name="Hu X."/>
            <person name="Zhang T."/>
            <person name="Song X."/>
            <person name="Zhang H."/>
            <person name="Dai N."/>
            <person name="Sheng W."/>
            <person name="Hou X."/>
            <person name="Wei L."/>
        </authorList>
    </citation>
    <scope>NUCLEOTIDE SEQUENCE</scope>
    <source>
        <strain evidence="2">KEN8</strain>
        <tissue evidence="2">Leaf</tissue>
    </source>
</reference>
<protein>
    <submittedName>
        <fullName evidence="2">Uncharacterized protein</fullName>
    </submittedName>
</protein>
<organism evidence="2">
    <name type="scientific">Sesamum calycinum</name>
    <dbReference type="NCBI Taxonomy" id="2727403"/>
    <lineage>
        <taxon>Eukaryota</taxon>
        <taxon>Viridiplantae</taxon>
        <taxon>Streptophyta</taxon>
        <taxon>Embryophyta</taxon>
        <taxon>Tracheophyta</taxon>
        <taxon>Spermatophyta</taxon>
        <taxon>Magnoliopsida</taxon>
        <taxon>eudicotyledons</taxon>
        <taxon>Gunneridae</taxon>
        <taxon>Pentapetalae</taxon>
        <taxon>asterids</taxon>
        <taxon>lamiids</taxon>
        <taxon>Lamiales</taxon>
        <taxon>Pedaliaceae</taxon>
        <taxon>Sesamum</taxon>
    </lineage>
</organism>
<keyword evidence="1" id="KW-1133">Transmembrane helix</keyword>
<dbReference type="Pfam" id="PF03140">
    <property type="entry name" value="DUF247"/>
    <property type="match status" value="1"/>
</dbReference>
<dbReference type="AlphaFoldDB" id="A0AAW2R957"/>
<name>A0AAW2R957_9LAMI</name>
<feature type="transmembrane region" description="Helical" evidence="1">
    <location>
        <begin position="341"/>
        <end position="368"/>
    </location>
</feature>
<proteinExistence type="predicted"/>
<keyword evidence="1" id="KW-0812">Transmembrane</keyword>
<evidence type="ECO:0000313" key="2">
    <source>
        <dbReference type="EMBL" id="KAL0376682.1"/>
    </source>
</evidence>
<dbReference type="EMBL" id="JACGWM010000004">
    <property type="protein sequence ID" value="KAL0376682.1"/>
    <property type="molecule type" value="Genomic_DNA"/>
</dbReference>
<dbReference type="PANTHER" id="PTHR31170">
    <property type="entry name" value="BNAC04G53230D PROTEIN"/>
    <property type="match status" value="1"/>
</dbReference>
<evidence type="ECO:0000256" key="1">
    <source>
        <dbReference type="SAM" id="Phobius"/>
    </source>
</evidence>